<sequence>MFLGFSLCPTSPS</sequence>
<reference evidence="1" key="2">
    <citation type="journal article" date="2015" name="Fish Shellfish Immunol.">
        <title>Early steps in the European eel (Anguilla anguilla)-Vibrio vulnificus interaction in the gills: Role of the RtxA13 toxin.</title>
        <authorList>
            <person name="Callol A."/>
            <person name="Pajuelo D."/>
            <person name="Ebbesson L."/>
            <person name="Teles M."/>
            <person name="MacKenzie S."/>
            <person name="Amaro C."/>
        </authorList>
    </citation>
    <scope>NUCLEOTIDE SEQUENCE</scope>
</reference>
<organism evidence="1">
    <name type="scientific">Anguilla anguilla</name>
    <name type="common">European freshwater eel</name>
    <name type="synonym">Muraena anguilla</name>
    <dbReference type="NCBI Taxonomy" id="7936"/>
    <lineage>
        <taxon>Eukaryota</taxon>
        <taxon>Metazoa</taxon>
        <taxon>Chordata</taxon>
        <taxon>Craniata</taxon>
        <taxon>Vertebrata</taxon>
        <taxon>Euteleostomi</taxon>
        <taxon>Actinopterygii</taxon>
        <taxon>Neopterygii</taxon>
        <taxon>Teleostei</taxon>
        <taxon>Anguilliformes</taxon>
        <taxon>Anguillidae</taxon>
        <taxon>Anguilla</taxon>
    </lineage>
</organism>
<accession>A0A0E9W2S5</accession>
<proteinExistence type="predicted"/>
<evidence type="ECO:0000313" key="1">
    <source>
        <dbReference type="EMBL" id="JAH84662.1"/>
    </source>
</evidence>
<dbReference type="EMBL" id="GBXM01023915">
    <property type="protein sequence ID" value="JAH84662.1"/>
    <property type="molecule type" value="Transcribed_RNA"/>
</dbReference>
<protein>
    <submittedName>
        <fullName evidence="1">Uncharacterized protein</fullName>
    </submittedName>
</protein>
<reference evidence="1" key="1">
    <citation type="submission" date="2014-11" db="EMBL/GenBank/DDBJ databases">
        <authorList>
            <person name="Amaro Gonzalez C."/>
        </authorList>
    </citation>
    <scope>NUCLEOTIDE SEQUENCE</scope>
</reference>
<name>A0A0E9W2S5_ANGAN</name>